<protein>
    <recommendedName>
        <fullName evidence="5">Aldehyde dehydrogenase domain-containing protein</fullName>
    </recommendedName>
</protein>
<dbReference type="FunFam" id="3.40.605.10:FF:000007">
    <property type="entry name" value="NAD/NADP-dependent betaine aldehyde dehydrogenase"/>
    <property type="match status" value="1"/>
</dbReference>
<name>A0A1V2I9R1_9ACTN</name>
<dbReference type="InterPro" id="IPR016162">
    <property type="entry name" value="Ald_DH_N"/>
</dbReference>
<dbReference type="PANTHER" id="PTHR11699">
    <property type="entry name" value="ALDEHYDE DEHYDROGENASE-RELATED"/>
    <property type="match status" value="1"/>
</dbReference>
<reference evidence="7" key="1">
    <citation type="submission" date="2016-10" db="EMBL/GenBank/DDBJ databases">
        <title>Frankia sp. NRRL B-16386 Genome sequencing.</title>
        <authorList>
            <person name="Ghodhbane-Gtari F."/>
            <person name="Swanson E."/>
            <person name="Gueddou A."/>
            <person name="Hezbri K."/>
            <person name="Ktari K."/>
            <person name="Nouioui I."/>
            <person name="Morris K."/>
            <person name="Simpson S."/>
            <person name="Abebe-Akele F."/>
            <person name="Thomas K."/>
            <person name="Gtari M."/>
            <person name="Tisa L.S."/>
        </authorList>
    </citation>
    <scope>NUCLEOTIDE SEQUENCE [LARGE SCALE GENOMIC DNA]</scope>
    <source>
        <strain evidence="7">NRRL B-16386</strain>
    </source>
</reference>
<evidence type="ECO:0000256" key="4">
    <source>
        <dbReference type="RuleBase" id="RU003345"/>
    </source>
</evidence>
<accession>A0A1V2I9R1</accession>
<keyword evidence="7" id="KW-1185">Reference proteome</keyword>
<evidence type="ECO:0000259" key="5">
    <source>
        <dbReference type="Pfam" id="PF00171"/>
    </source>
</evidence>
<dbReference type="InterPro" id="IPR029510">
    <property type="entry name" value="Ald_DH_CS_GLU"/>
</dbReference>
<proteinExistence type="inferred from homology"/>
<evidence type="ECO:0000313" key="6">
    <source>
        <dbReference type="EMBL" id="ONH27998.1"/>
    </source>
</evidence>
<evidence type="ECO:0000313" key="7">
    <source>
        <dbReference type="Proteomes" id="UP000188929"/>
    </source>
</evidence>
<gene>
    <name evidence="6" type="ORF">BL253_20550</name>
</gene>
<evidence type="ECO:0000256" key="1">
    <source>
        <dbReference type="ARBA" id="ARBA00009986"/>
    </source>
</evidence>
<feature type="active site" evidence="3">
    <location>
        <position position="256"/>
    </location>
</feature>
<keyword evidence="2 4" id="KW-0560">Oxidoreductase</keyword>
<organism evidence="6 7">
    <name type="scientific">Pseudofrankia asymbiotica</name>
    <dbReference type="NCBI Taxonomy" id="1834516"/>
    <lineage>
        <taxon>Bacteria</taxon>
        <taxon>Bacillati</taxon>
        <taxon>Actinomycetota</taxon>
        <taxon>Actinomycetes</taxon>
        <taxon>Frankiales</taxon>
        <taxon>Frankiaceae</taxon>
        <taxon>Pseudofrankia</taxon>
    </lineage>
</organism>
<comment type="similarity">
    <text evidence="1 4">Belongs to the aldehyde dehydrogenase family.</text>
</comment>
<comment type="caution">
    <text evidence="6">The sequence shown here is derived from an EMBL/GenBank/DDBJ whole genome shotgun (WGS) entry which is preliminary data.</text>
</comment>
<dbReference type="InterPro" id="IPR016161">
    <property type="entry name" value="Ald_DH/histidinol_DH"/>
</dbReference>
<dbReference type="EMBL" id="MOMC01000043">
    <property type="protein sequence ID" value="ONH27998.1"/>
    <property type="molecule type" value="Genomic_DNA"/>
</dbReference>
<dbReference type="Gene3D" id="3.40.309.10">
    <property type="entry name" value="Aldehyde Dehydrogenase, Chain A, domain 2"/>
    <property type="match status" value="1"/>
</dbReference>
<dbReference type="Pfam" id="PF00171">
    <property type="entry name" value="Aldedh"/>
    <property type="match status" value="1"/>
</dbReference>
<dbReference type="InterPro" id="IPR016163">
    <property type="entry name" value="Ald_DH_C"/>
</dbReference>
<dbReference type="SUPFAM" id="SSF53720">
    <property type="entry name" value="ALDH-like"/>
    <property type="match status" value="1"/>
</dbReference>
<dbReference type="AlphaFoldDB" id="A0A1V2I9R1"/>
<sequence length="487" mass="51547">MTLTLEDARKTLPEPALFIGGEKVTSTSAGSLARVNPSTGTTLAEFPVAGPAEVDAAARAAHKAFPAWRRLTADRRREILWRISELIRRDAEEFKTLSALETGTPTAVNRLDMAIDQFQYYAGFADKFAGELIASYPAPALDYVRYTPYGVIGALITWNGPVVNASMKLAPALAAGNTVVLKSPEFGPFAIMHLAEICAEAGLPDGVLNVLSGGPETGEAIIRHELVRKVSFTGGPPVAVKIMAAASDSLTPVVLELGGKSANIVFEDADISNAATMAAFMSTVASSGQGCLYPTRLLVHESVYEQVLEGVKAVAESPTIGDPLDPATGMGPVISQSAVDRILGYVDEARGTARLVTGGERLGGDLAGGYFIKPTVFADVDNSSKIAQEEVFGPVLAVMPFKTEEEAIAKANDTRYGLAAYVHTQDLKRAHRVVEELEAGYVSVNSFPSMTASAPFGGTKISGFGREGGRAGIEEYVHHKNVYIPLT</sequence>
<dbReference type="GO" id="GO:0016620">
    <property type="term" value="F:oxidoreductase activity, acting on the aldehyde or oxo group of donors, NAD or NADP as acceptor"/>
    <property type="evidence" value="ECO:0007669"/>
    <property type="project" value="InterPro"/>
</dbReference>
<dbReference type="Proteomes" id="UP000188929">
    <property type="component" value="Unassembled WGS sequence"/>
</dbReference>
<evidence type="ECO:0000256" key="3">
    <source>
        <dbReference type="PROSITE-ProRule" id="PRU10007"/>
    </source>
</evidence>
<feature type="domain" description="Aldehyde dehydrogenase" evidence="5">
    <location>
        <begin position="27"/>
        <end position="482"/>
    </location>
</feature>
<dbReference type="RefSeq" id="WP_076818809.1">
    <property type="nucleotide sequence ID" value="NZ_MOMC01000043.1"/>
</dbReference>
<evidence type="ECO:0000256" key="2">
    <source>
        <dbReference type="ARBA" id="ARBA00023002"/>
    </source>
</evidence>
<dbReference type="OrthoDB" id="6882680at2"/>
<dbReference type="Gene3D" id="3.40.605.10">
    <property type="entry name" value="Aldehyde Dehydrogenase, Chain A, domain 1"/>
    <property type="match status" value="1"/>
</dbReference>
<dbReference type="STRING" id="1834516.BL253_20550"/>
<dbReference type="InterPro" id="IPR015590">
    <property type="entry name" value="Aldehyde_DH_dom"/>
</dbReference>
<dbReference type="PROSITE" id="PS00687">
    <property type="entry name" value="ALDEHYDE_DEHYDR_GLU"/>
    <property type="match status" value="1"/>
</dbReference>
<dbReference type="FunFam" id="3.40.309.10:FF:000012">
    <property type="entry name" value="Betaine aldehyde dehydrogenase"/>
    <property type="match status" value="1"/>
</dbReference>